<evidence type="ECO:0000256" key="6">
    <source>
        <dbReference type="ARBA" id="ARBA00022777"/>
    </source>
</evidence>
<keyword evidence="6" id="KW-0418">Kinase</keyword>
<evidence type="ECO:0000256" key="7">
    <source>
        <dbReference type="ARBA" id="ARBA00022840"/>
    </source>
</evidence>
<gene>
    <name evidence="11" type="ORF">HKW66_Vig0075460</name>
</gene>
<evidence type="ECO:0000313" key="12">
    <source>
        <dbReference type="Proteomes" id="UP000743370"/>
    </source>
</evidence>
<sequence>MMLWSSNIAEHGAKGDPQTYLVNTGCSTYNATNVQSFYANINATFSDLRKDISNNSKHFGTTQEAREDVLTYAMFQCRNYLSKNDCLSCFNNASTQIRNCSQANGARVIYDGCFLRYESEMFFDQTDELGKGVLCGKNTSNAAGFGLVGQQVIADIQTATPKTRDFYAATKTQVANGTAIYAVAQCVETATEDKCLSCMQAGYNNLQSCLPNTEGRAYDAGCFMRYSTTPFFADNQTIDIAPYLKKGDSSRKWIIIAASVGTVGDDDGREYLLQRTWKLYERGMHLELVDKAIDPNDYDAEDVKKIIEIALLCTQASAATRPTMSEVVVLLKSKSLVENLRPTMPVFVETNMKIRESKSSSTSGSSSNATASISVLSAR</sequence>
<dbReference type="EMBL" id="JABFOF010000006">
    <property type="protein sequence ID" value="KAG2395078.1"/>
    <property type="molecule type" value="Genomic_DNA"/>
</dbReference>
<keyword evidence="7" id="KW-0067">ATP-binding</keyword>
<dbReference type="InterPro" id="IPR052059">
    <property type="entry name" value="CR_Ser/Thr_kinase"/>
</dbReference>
<evidence type="ECO:0000256" key="5">
    <source>
        <dbReference type="ARBA" id="ARBA00022741"/>
    </source>
</evidence>
<keyword evidence="8 11" id="KW-0675">Receptor</keyword>
<dbReference type="Gene3D" id="3.30.430.20">
    <property type="entry name" value="Gnk2 domain, C-X8-C-X2-C motif"/>
    <property type="match status" value="2"/>
</dbReference>
<proteinExistence type="predicted"/>
<accession>A0A8T0K6F4</accession>
<evidence type="ECO:0000259" key="10">
    <source>
        <dbReference type="PROSITE" id="PS51473"/>
    </source>
</evidence>
<dbReference type="FunFam" id="3.30.430.20:FF:000014">
    <property type="entry name" value="Cysteine-rich receptor-like protein kinase 2"/>
    <property type="match status" value="1"/>
</dbReference>
<organism evidence="11 12">
    <name type="scientific">Phaseolus angularis</name>
    <name type="common">Azuki bean</name>
    <name type="synonym">Vigna angularis</name>
    <dbReference type="NCBI Taxonomy" id="3914"/>
    <lineage>
        <taxon>Eukaryota</taxon>
        <taxon>Viridiplantae</taxon>
        <taxon>Streptophyta</taxon>
        <taxon>Embryophyta</taxon>
        <taxon>Tracheophyta</taxon>
        <taxon>Spermatophyta</taxon>
        <taxon>Magnoliopsida</taxon>
        <taxon>eudicotyledons</taxon>
        <taxon>Gunneridae</taxon>
        <taxon>Pentapetalae</taxon>
        <taxon>rosids</taxon>
        <taxon>fabids</taxon>
        <taxon>Fabales</taxon>
        <taxon>Fabaceae</taxon>
        <taxon>Papilionoideae</taxon>
        <taxon>50 kb inversion clade</taxon>
        <taxon>NPAAA clade</taxon>
        <taxon>indigoferoid/millettioid clade</taxon>
        <taxon>Phaseoleae</taxon>
        <taxon>Vigna</taxon>
    </lineage>
</organism>
<protein>
    <submittedName>
        <fullName evidence="11">Cysteine-rich receptor-like protein</fullName>
    </submittedName>
</protein>
<dbReference type="GO" id="GO:0005524">
    <property type="term" value="F:ATP binding"/>
    <property type="evidence" value="ECO:0007669"/>
    <property type="project" value="UniProtKB-KW"/>
</dbReference>
<dbReference type="GO" id="GO:0004674">
    <property type="term" value="F:protein serine/threonine kinase activity"/>
    <property type="evidence" value="ECO:0007669"/>
    <property type="project" value="UniProtKB-KW"/>
</dbReference>
<evidence type="ECO:0000256" key="3">
    <source>
        <dbReference type="ARBA" id="ARBA00022729"/>
    </source>
</evidence>
<name>A0A8T0K6F4_PHAAN</name>
<dbReference type="CDD" id="cd23509">
    <property type="entry name" value="Gnk2-like"/>
    <property type="match status" value="2"/>
</dbReference>
<feature type="region of interest" description="Disordered" evidence="9">
    <location>
        <begin position="357"/>
        <end position="379"/>
    </location>
</feature>
<evidence type="ECO:0000256" key="4">
    <source>
        <dbReference type="ARBA" id="ARBA00022737"/>
    </source>
</evidence>
<dbReference type="InterPro" id="IPR038408">
    <property type="entry name" value="GNK2_sf"/>
</dbReference>
<dbReference type="AlphaFoldDB" id="A0A8T0K6F4"/>
<dbReference type="Gene3D" id="1.10.510.10">
    <property type="entry name" value="Transferase(Phosphotransferase) domain 1"/>
    <property type="match status" value="1"/>
</dbReference>
<comment type="caution">
    <text evidence="11">The sequence shown here is derived from an EMBL/GenBank/DDBJ whole genome shotgun (WGS) entry which is preliminary data.</text>
</comment>
<reference evidence="11 12" key="1">
    <citation type="submission" date="2020-05" db="EMBL/GenBank/DDBJ databases">
        <title>Vigna angularis (adzuki bean) Var. LongXiaoDou No. 4 denovo assembly.</title>
        <authorList>
            <person name="Xiang H."/>
        </authorList>
    </citation>
    <scope>NUCLEOTIDE SEQUENCE [LARGE SCALE GENOMIC DNA]</scope>
    <source>
        <tissue evidence="11">Leaf</tissue>
    </source>
</reference>
<evidence type="ECO:0000256" key="1">
    <source>
        <dbReference type="ARBA" id="ARBA00022527"/>
    </source>
</evidence>
<keyword evidence="2" id="KW-0808">Transferase</keyword>
<keyword evidence="4" id="KW-0677">Repeat</keyword>
<keyword evidence="1" id="KW-0723">Serine/threonine-protein kinase</keyword>
<dbReference type="InterPro" id="IPR002902">
    <property type="entry name" value="GNK2"/>
</dbReference>
<evidence type="ECO:0000256" key="2">
    <source>
        <dbReference type="ARBA" id="ARBA00022679"/>
    </source>
</evidence>
<dbReference type="Pfam" id="PF01657">
    <property type="entry name" value="Stress-antifung"/>
    <property type="match status" value="2"/>
</dbReference>
<dbReference type="PANTHER" id="PTHR47973">
    <property type="entry name" value="CYSTEINE-RICH RECEPTOR-LIKE PROTEIN KINASE 3"/>
    <property type="match status" value="1"/>
</dbReference>
<dbReference type="FunFam" id="3.30.430.20:FF:000017">
    <property type="entry name" value="Cysteine-rich receptor-like protein kinase 2"/>
    <property type="match status" value="1"/>
</dbReference>
<dbReference type="Proteomes" id="UP000743370">
    <property type="component" value="Unassembled WGS sequence"/>
</dbReference>
<keyword evidence="3" id="KW-0732">Signal</keyword>
<dbReference type="PROSITE" id="PS51473">
    <property type="entry name" value="GNK2"/>
    <property type="match status" value="2"/>
</dbReference>
<feature type="compositionally biased region" description="Low complexity" evidence="9">
    <location>
        <begin position="359"/>
        <end position="379"/>
    </location>
</feature>
<feature type="domain" description="Gnk2-homologous" evidence="10">
    <location>
        <begin position="127"/>
        <end position="231"/>
    </location>
</feature>
<feature type="domain" description="Gnk2-homologous" evidence="10">
    <location>
        <begin position="19"/>
        <end position="122"/>
    </location>
</feature>
<evidence type="ECO:0000313" key="11">
    <source>
        <dbReference type="EMBL" id="KAG2395078.1"/>
    </source>
</evidence>
<evidence type="ECO:0000256" key="8">
    <source>
        <dbReference type="ARBA" id="ARBA00023170"/>
    </source>
</evidence>
<evidence type="ECO:0000256" key="9">
    <source>
        <dbReference type="SAM" id="MobiDB-lite"/>
    </source>
</evidence>
<keyword evidence="5" id="KW-0547">Nucleotide-binding</keyword>